<dbReference type="OrthoDB" id="5401788at2"/>
<organism evidence="1 2">
    <name type="scientific">Albidiferax ferrireducens (strain ATCC BAA-621 / DSM 15236 / T118)</name>
    <name type="common">Rhodoferax ferrireducens</name>
    <dbReference type="NCBI Taxonomy" id="338969"/>
    <lineage>
        <taxon>Bacteria</taxon>
        <taxon>Pseudomonadati</taxon>
        <taxon>Pseudomonadota</taxon>
        <taxon>Betaproteobacteria</taxon>
        <taxon>Burkholderiales</taxon>
        <taxon>Comamonadaceae</taxon>
        <taxon>Rhodoferax</taxon>
    </lineage>
</organism>
<evidence type="ECO:0008006" key="3">
    <source>
        <dbReference type="Google" id="ProtNLM"/>
    </source>
</evidence>
<protein>
    <recommendedName>
        <fullName evidence="3">Transglutaminase</fullName>
    </recommendedName>
</protein>
<dbReference type="Gene3D" id="3.10.620.30">
    <property type="match status" value="1"/>
</dbReference>
<dbReference type="PANTHER" id="PTHR39327">
    <property type="match status" value="1"/>
</dbReference>
<dbReference type="eggNOG" id="COG3672">
    <property type="taxonomic scope" value="Bacteria"/>
</dbReference>
<proteinExistence type="predicted"/>
<reference evidence="2" key="1">
    <citation type="submission" date="2006-02" db="EMBL/GenBank/DDBJ databases">
        <title>Complete sequence of chromosome of Rhodoferax ferrireducens DSM 15236.</title>
        <authorList>
            <person name="Copeland A."/>
            <person name="Lucas S."/>
            <person name="Lapidus A."/>
            <person name="Barry K."/>
            <person name="Detter J.C."/>
            <person name="Glavina del Rio T."/>
            <person name="Hammon N."/>
            <person name="Israni S."/>
            <person name="Pitluck S."/>
            <person name="Brettin T."/>
            <person name="Bruce D."/>
            <person name="Han C."/>
            <person name="Tapia R."/>
            <person name="Gilna P."/>
            <person name="Kiss H."/>
            <person name="Schmutz J."/>
            <person name="Larimer F."/>
            <person name="Land M."/>
            <person name="Kyrpides N."/>
            <person name="Ivanova N."/>
            <person name="Richardson P."/>
        </authorList>
    </citation>
    <scope>NUCLEOTIDE SEQUENCE [LARGE SCALE GENOMIC DNA]</scope>
    <source>
        <strain evidence="2">ATCC BAA-621 / DSM 15236 / T118</strain>
    </source>
</reference>
<name>Q21RZ0_ALBFT</name>
<keyword evidence="2" id="KW-1185">Reference proteome</keyword>
<dbReference type="RefSeq" id="WP_011466026.1">
    <property type="nucleotide sequence ID" value="NC_007908.1"/>
</dbReference>
<dbReference type="PANTHER" id="PTHR39327:SF1">
    <property type="entry name" value="BLR5470 PROTEIN"/>
    <property type="match status" value="1"/>
</dbReference>
<dbReference type="STRING" id="338969.Rfer_3763"/>
<dbReference type="KEGG" id="rfr:Rfer_3763"/>
<accession>Q21RZ0</accession>
<dbReference type="EMBL" id="CP000267">
    <property type="protein sequence ID" value="ABD71463.1"/>
    <property type="molecule type" value="Genomic_DNA"/>
</dbReference>
<dbReference type="AlphaFoldDB" id="Q21RZ0"/>
<gene>
    <name evidence="1" type="ordered locus">Rfer_3763</name>
</gene>
<dbReference type="Pfam" id="PF06035">
    <property type="entry name" value="Peptidase_C93"/>
    <property type="match status" value="1"/>
</dbReference>
<evidence type="ECO:0000313" key="2">
    <source>
        <dbReference type="Proteomes" id="UP000008332"/>
    </source>
</evidence>
<dbReference type="HOGENOM" id="CLU_085651_0_0_4"/>
<dbReference type="InterPro" id="IPR010319">
    <property type="entry name" value="Transglutaminase-like_Cys_pept"/>
</dbReference>
<evidence type="ECO:0000313" key="1">
    <source>
        <dbReference type="EMBL" id="ABD71463.1"/>
    </source>
</evidence>
<dbReference type="Proteomes" id="UP000008332">
    <property type="component" value="Chromosome"/>
</dbReference>
<sequence length="230" mass="25735">MRKAIFATLTPRLRRLALNACWLIAGLWLVFAASIAATDFDKTQALAQQRYGARGAESVGAWRRLIEESRALTDGEKLTKVNTFFNRRSLFQSDMEVWGQEDYWATPLEFLGKGAGDCEDFAIAKYVTLQMLDIGNERLRLIYVRAKSGATASIAHMVLGFYPKPTDEPLILDNLISSVRPASQRPDLVPVFSFNSDGLWVGGATTSAADPTTRLSRWRDVLDRMRQEGL</sequence>